<dbReference type="Gene3D" id="2.130.10.10">
    <property type="entry name" value="YVTN repeat-like/Quinoprotein amine dehydrogenase"/>
    <property type="match status" value="1"/>
</dbReference>
<organism evidence="4">
    <name type="scientific">marine metagenome</name>
    <dbReference type="NCBI Taxonomy" id="408172"/>
    <lineage>
        <taxon>unclassified sequences</taxon>
        <taxon>metagenomes</taxon>
        <taxon>ecological metagenomes</taxon>
    </lineage>
</organism>
<sequence>MPGAAQSALLAAMLAASTAASTSEEPVSVIRTGLPHDALYDVVFAGDQGYAVGAHGHLLVSEDGGTLWSDADTAVDVAMLGAAAAAERLILAGQQGKILAGTSAQTLALVESPTSERLLSVALHESGLAVAVGGFGTVLISEDAGATWRQEFLDWMEFHPEGLEAHLYDISISESGDILICGEFAMILASTDRGKTWDVRHSGDASLMGIHIDKSGVGLAVGQDGTILRTTDSGATWQAVETESTANMLDVWLSPEGEAVAIGIRSLMRSSDMGQSWTIAKDRSIDRTWYSALASGVVKEDNENGSLSMQTVYAVGQFGNIVTINE</sequence>
<evidence type="ECO:0000259" key="3">
    <source>
        <dbReference type="Pfam" id="PF14870"/>
    </source>
</evidence>
<protein>
    <recommendedName>
        <fullName evidence="3">Photosynthesis system II assembly factor Ycf48/Hcf136-like domain-containing protein</fullName>
    </recommendedName>
</protein>
<dbReference type="InterPro" id="IPR036278">
    <property type="entry name" value="Sialidase_sf"/>
</dbReference>
<evidence type="ECO:0000256" key="2">
    <source>
        <dbReference type="ARBA" id="ARBA00023276"/>
    </source>
</evidence>
<dbReference type="PANTHER" id="PTHR47199">
    <property type="entry name" value="PHOTOSYSTEM II STABILITY/ASSEMBLY FACTOR HCF136, CHLOROPLASTIC"/>
    <property type="match status" value="1"/>
</dbReference>
<accession>A0A381T347</accession>
<dbReference type="Pfam" id="PF14870">
    <property type="entry name" value="PSII_BNR"/>
    <property type="match status" value="1"/>
</dbReference>
<dbReference type="PANTHER" id="PTHR47199:SF2">
    <property type="entry name" value="PHOTOSYSTEM II STABILITY_ASSEMBLY FACTOR HCF136, CHLOROPLASTIC"/>
    <property type="match status" value="1"/>
</dbReference>
<keyword evidence="1" id="KW-0602">Photosynthesis</keyword>
<reference evidence="4" key="1">
    <citation type="submission" date="2018-05" db="EMBL/GenBank/DDBJ databases">
        <authorList>
            <person name="Lanie J.A."/>
            <person name="Ng W.-L."/>
            <person name="Kazmierczak K.M."/>
            <person name="Andrzejewski T.M."/>
            <person name="Davidsen T.M."/>
            <person name="Wayne K.J."/>
            <person name="Tettelin H."/>
            <person name="Glass J.I."/>
            <person name="Rusch D."/>
            <person name="Podicherti R."/>
            <person name="Tsui H.-C.T."/>
            <person name="Winkler M.E."/>
        </authorList>
    </citation>
    <scope>NUCLEOTIDE SEQUENCE</scope>
</reference>
<dbReference type="AlphaFoldDB" id="A0A381T347"/>
<dbReference type="EMBL" id="UINC01003955">
    <property type="protein sequence ID" value="SVA10632.1"/>
    <property type="molecule type" value="Genomic_DNA"/>
</dbReference>
<feature type="domain" description="Photosynthesis system II assembly factor Ycf48/Hcf136-like" evidence="3">
    <location>
        <begin position="106"/>
        <end position="266"/>
    </location>
</feature>
<evidence type="ECO:0000313" key="4">
    <source>
        <dbReference type="EMBL" id="SVA10632.1"/>
    </source>
</evidence>
<dbReference type="GO" id="GO:0015979">
    <property type="term" value="P:photosynthesis"/>
    <property type="evidence" value="ECO:0007669"/>
    <property type="project" value="UniProtKB-KW"/>
</dbReference>
<dbReference type="GO" id="GO:0009523">
    <property type="term" value="C:photosystem II"/>
    <property type="evidence" value="ECO:0007669"/>
    <property type="project" value="UniProtKB-KW"/>
</dbReference>
<dbReference type="SUPFAM" id="SSF50939">
    <property type="entry name" value="Sialidases"/>
    <property type="match status" value="1"/>
</dbReference>
<dbReference type="InterPro" id="IPR028203">
    <property type="entry name" value="PSII_CF48-like_dom"/>
</dbReference>
<keyword evidence="2" id="KW-0604">Photosystem II</keyword>
<proteinExistence type="predicted"/>
<evidence type="ECO:0000256" key="1">
    <source>
        <dbReference type="ARBA" id="ARBA00022531"/>
    </source>
</evidence>
<name>A0A381T347_9ZZZZ</name>
<dbReference type="InterPro" id="IPR015943">
    <property type="entry name" value="WD40/YVTN_repeat-like_dom_sf"/>
</dbReference>
<gene>
    <name evidence="4" type="ORF">METZ01_LOCUS63486</name>
</gene>